<dbReference type="EMBL" id="SNRW01008585">
    <property type="protein sequence ID" value="KAA6379292.1"/>
    <property type="molecule type" value="Genomic_DNA"/>
</dbReference>
<sequence>MSIENRGEDSHPLLDNQAEERDEVELEELNDVSTEVEKCQESLDKISQQLDYYINQLSSITGELDEKQS</sequence>
<reference evidence="2 3" key="1">
    <citation type="submission" date="2019-03" db="EMBL/GenBank/DDBJ databases">
        <title>Single cell metagenomics reveals metabolic interactions within the superorganism composed of flagellate Streblomastix strix and complex community of Bacteroidetes bacteria on its surface.</title>
        <authorList>
            <person name="Treitli S.C."/>
            <person name="Kolisko M."/>
            <person name="Husnik F."/>
            <person name="Keeling P."/>
            <person name="Hampl V."/>
        </authorList>
    </citation>
    <scope>NUCLEOTIDE SEQUENCE [LARGE SCALE GENOMIC DNA]</scope>
    <source>
        <strain evidence="2">ST1C</strain>
    </source>
</reference>
<dbReference type="AlphaFoldDB" id="A0A5J4V9V1"/>
<feature type="region of interest" description="Disordered" evidence="1">
    <location>
        <begin position="1"/>
        <end position="22"/>
    </location>
</feature>
<gene>
    <name evidence="2" type="ORF">EZS28_025179</name>
</gene>
<feature type="compositionally biased region" description="Basic and acidic residues" evidence="1">
    <location>
        <begin position="1"/>
        <end position="12"/>
    </location>
</feature>
<dbReference type="Proteomes" id="UP000324800">
    <property type="component" value="Unassembled WGS sequence"/>
</dbReference>
<evidence type="ECO:0000313" key="2">
    <source>
        <dbReference type="EMBL" id="KAA6379292.1"/>
    </source>
</evidence>
<accession>A0A5J4V9V1</accession>
<organism evidence="2 3">
    <name type="scientific">Streblomastix strix</name>
    <dbReference type="NCBI Taxonomy" id="222440"/>
    <lineage>
        <taxon>Eukaryota</taxon>
        <taxon>Metamonada</taxon>
        <taxon>Preaxostyla</taxon>
        <taxon>Oxymonadida</taxon>
        <taxon>Streblomastigidae</taxon>
        <taxon>Streblomastix</taxon>
    </lineage>
</organism>
<name>A0A5J4V9V1_9EUKA</name>
<evidence type="ECO:0000256" key="1">
    <source>
        <dbReference type="SAM" id="MobiDB-lite"/>
    </source>
</evidence>
<comment type="caution">
    <text evidence="2">The sequence shown here is derived from an EMBL/GenBank/DDBJ whole genome shotgun (WGS) entry which is preliminary data.</text>
</comment>
<proteinExistence type="predicted"/>
<protein>
    <submittedName>
        <fullName evidence="2">Uncharacterized protein</fullName>
    </submittedName>
</protein>
<evidence type="ECO:0000313" key="3">
    <source>
        <dbReference type="Proteomes" id="UP000324800"/>
    </source>
</evidence>